<keyword evidence="3" id="KW-1185">Reference proteome</keyword>
<dbReference type="Proteomes" id="UP000030364">
    <property type="component" value="Unassembled WGS sequence"/>
</dbReference>
<dbReference type="AlphaFoldDB" id="A0A0A2X8V4"/>
<comment type="caution">
    <text evidence="2">The sequence shown here is derived from an EMBL/GenBank/DDBJ whole genome shotgun (WGS) entry which is preliminary data.</text>
</comment>
<reference evidence="2 3" key="1">
    <citation type="journal article" date="2015" name="Genome Announc.">
        <title>Draft Genome Sequence of the Thermophile Thermus filiformis ATCC 43280, Producer of Carotenoid-(Di)glucoside-Branched Fatty Acid (Di)esters and Source of Hyperthermostable Enzymes of Biotechnological Interest.</title>
        <authorList>
            <person name="Mandelli F."/>
            <person name="Oliveira Ramires B."/>
            <person name="Couger M.B."/>
            <person name="Paixao D.A."/>
            <person name="Camilo C.M."/>
            <person name="Polikarpov I."/>
            <person name="Prade R."/>
            <person name="Riano-Pachon D.M."/>
            <person name="Squina F.M."/>
        </authorList>
    </citation>
    <scope>NUCLEOTIDE SEQUENCE [LARGE SCALE GENOMIC DNA]</scope>
    <source>
        <strain evidence="2 3">ATCC 43280</strain>
    </source>
</reference>
<proteinExistence type="predicted"/>
<gene>
    <name evidence="2" type="ORF">THFILI_09155</name>
</gene>
<dbReference type="STRING" id="276.THFILI_09155"/>
<dbReference type="Gene3D" id="3.40.50.300">
    <property type="entry name" value="P-loop containing nucleotide triphosphate hydrolases"/>
    <property type="match status" value="1"/>
</dbReference>
<dbReference type="SUPFAM" id="SSF52540">
    <property type="entry name" value="P-loop containing nucleoside triphosphate hydrolases"/>
    <property type="match status" value="1"/>
</dbReference>
<evidence type="ECO:0000313" key="2">
    <source>
        <dbReference type="EMBL" id="KGQ21624.1"/>
    </source>
</evidence>
<sequence length="343" mass="37806">MVLALPNSPLELLSLDLPQGEPWGYALAQALLKAPWAGKALEAPPGLLGLLQGEMAAFRAWLEEKRRAHPLGPLGSRPPTEAEKAVLEAVEENRAEALLEAYRRFGPYPFALYRAFRFDGEVRPVLRPNLPPREELVGYEAQMAALERNVRRFLSGRPALHTLLYGARGTGKSTLARSLLHLEGLSLIEVELADGRSLEALLERLAPLPGRYVLFLDDLSLDPQDPLFHSLKALLEGSLVAPPGNTLLLATTNRRHLVERLPENPLPGADPGAWDALQDTLALADRFGLVLTFPPFDRALYLRAVEHHLGRPLTEEEKAEALRFAQNRGYSGRSAKQFALSLG</sequence>
<organism evidence="2 3">
    <name type="scientific">Thermus filiformis</name>
    <dbReference type="NCBI Taxonomy" id="276"/>
    <lineage>
        <taxon>Bacteria</taxon>
        <taxon>Thermotogati</taxon>
        <taxon>Deinococcota</taxon>
        <taxon>Deinococci</taxon>
        <taxon>Thermales</taxon>
        <taxon>Thermaceae</taxon>
        <taxon>Thermus</taxon>
    </lineage>
</organism>
<dbReference type="InterPro" id="IPR008533">
    <property type="entry name" value="DUF815"/>
</dbReference>
<dbReference type="PANTHER" id="PTHR42935">
    <property type="entry name" value="SLR0930 PROTEIN"/>
    <property type="match status" value="1"/>
</dbReference>
<name>A0A0A2X8V4_THEFI</name>
<dbReference type="RefSeq" id="WP_038065227.1">
    <property type="nucleotide sequence ID" value="NZ_JPSL02000040.1"/>
</dbReference>
<dbReference type="Pfam" id="PF05673">
    <property type="entry name" value="DUF815"/>
    <property type="match status" value="1"/>
</dbReference>
<protein>
    <submittedName>
        <fullName evidence="2">ATPase (AAA+ superfamily)</fullName>
    </submittedName>
</protein>
<dbReference type="InterPro" id="IPR027417">
    <property type="entry name" value="P-loop_NTPase"/>
</dbReference>
<dbReference type="CDD" id="cd00009">
    <property type="entry name" value="AAA"/>
    <property type="match status" value="1"/>
</dbReference>
<feature type="domain" description="AAA+ ATPase" evidence="1">
    <location>
        <begin position="158"/>
        <end position="297"/>
    </location>
</feature>
<dbReference type="SMART" id="SM00382">
    <property type="entry name" value="AAA"/>
    <property type="match status" value="1"/>
</dbReference>
<dbReference type="InterPro" id="IPR003593">
    <property type="entry name" value="AAA+_ATPase"/>
</dbReference>
<dbReference type="OrthoDB" id="9812140at2"/>
<dbReference type="PANTHER" id="PTHR42935:SF1">
    <property type="entry name" value="SLR0930 PROTEIN"/>
    <property type="match status" value="1"/>
</dbReference>
<evidence type="ECO:0000313" key="3">
    <source>
        <dbReference type="Proteomes" id="UP000030364"/>
    </source>
</evidence>
<accession>A0A0A2X8V4</accession>
<dbReference type="EMBL" id="JPSL02000040">
    <property type="protein sequence ID" value="KGQ21624.1"/>
    <property type="molecule type" value="Genomic_DNA"/>
</dbReference>
<evidence type="ECO:0000259" key="1">
    <source>
        <dbReference type="SMART" id="SM00382"/>
    </source>
</evidence>
<dbReference type="PATRIC" id="fig|276.5.peg.1564"/>